<proteinExistence type="predicted"/>
<evidence type="ECO:0000313" key="1">
    <source>
        <dbReference type="EMBL" id="ASF42848.1"/>
    </source>
</evidence>
<reference evidence="2" key="1">
    <citation type="submission" date="2017-06" db="EMBL/GenBank/DDBJ databases">
        <title>Complete genome sequence of Capnocytophaga sp. KCOM 1579 (=ChDC OS43) isolated from a human refractory periapical abscess lesion.</title>
        <authorList>
            <person name="Kook J.-K."/>
            <person name="Park S.-N."/>
            <person name="Lim Y.K."/>
            <person name="Roh H."/>
        </authorList>
    </citation>
    <scope>NUCLEOTIDE SEQUENCE [LARGE SCALE GENOMIC DNA]</scope>
    <source>
        <strain evidence="2">ChDC OS43</strain>
    </source>
</reference>
<protein>
    <submittedName>
        <fullName evidence="1">Uncharacterized protein</fullName>
    </submittedName>
</protein>
<sequence>MNLFKNLFSKGKKSNKSNDAIVNSIRKSKEFREGKRCFHYANFGFFYICDEKESAYYKDMNCFALDNVNADWEERGCIYYTKDTGEVFYKSFMKADYRLVKIANSLNELFGEINMSEILVTRDDDSYYLWVEENFHSYNIIEYVPKCVVPNIDLRTYLSEKHSYFLSNYEDFSNKTFIEYLTRKEKHIADLVPSNFYFRHAKEEKVIDLIAEINSKSKKSHFEIIEFLPSCFLGIIDMNDLSKEDANELIRLGLIFPPK</sequence>
<gene>
    <name evidence="1" type="ORF">CBG49_07030</name>
</gene>
<organism evidence="1 2">
    <name type="scientific">Capnocytophaga endodontalis</name>
    <dbReference type="NCBI Taxonomy" id="2708117"/>
    <lineage>
        <taxon>Bacteria</taxon>
        <taxon>Pseudomonadati</taxon>
        <taxon>Bacteroidota</taxon>
        <taxon>Flavobacteriia</taxon>
        <taxon>Flavobacteriales</taxon>
        <taxon>Flavobacteriaceae</taxon>
        <taxon>Capnocytophaga</taxon>
    </lineage>
</organism>
<dbReference type="AlphaFoldDB" id="A0A1Z4BNJ7"/>
<dbReference type="KEGG" id="capn:CBG49_07030"/>
<name>A0A1Z4BNJ7_9FLAO</name>
<evidence type="ECO:0000313" key="2">
    <source>
        <dbReference type="Proteomes" id="UP000197007"/>
    </source>
</evidence>
<dbReference type="RefSeq" id="WP_088593940.1">
    <property type="nucleotide sequence ID" value="NZ_CP022022.1"/>
</dbReference>
<accession>A0A1Z4BNJ7</accession>
<keyword evidence="2" id="KW-1185">Reference proteome</keyword>
<dbReference type="EMBL" id="CP022022">
    <property type="protein sequence ID" value="ASF42848.1"/>
    <property type="molecule type" value="Genomic_DNA"/>
</dbReference>
<dbReference type="Proteomes" id="UP000197007">
    <property type="component" value="Chromosome"/>
</dbReference>